<protein>
    <submittedName>
        <fullName evidence="1">Uncharacterized protein</fullName>
    </submittedName>
</protein>
<name>A0A0E9WGQ1_ANGAN</name>
<reference evidence="1" key="1">
    <citation type="submission" date="2014-11" db="EMBL/GenBank/DDBJ databases">
        <authorList>
            <person name="Amaro Gonzalez C."/>
        </authorList>
    </citation>
    <scope>NUCLEOTIDE SEQUENCE</scope>
</reference>
<sequence length="37" mass="4202">MSHTYCQNQVTFSLEQTPTQAFRISVNNGNVQLRNAC</sequence>
<dbReference type="AlphaFoldDB" id="A0A0E9WGQ1"/>
<proteinExistence type="predicted"/>
<accession>A0A0E9WGQ1</accession>
<evidence type="ECO:0000313" key="1">
    <source>
        <dbReference type="EMBL" id="JAH89466.1"/>
    </source>
</evidence>
<organism evidence="1">
    <name type="scientific">Anguilla anguilla</name>
    <name type="common">European freshwater eel</name>
    <name type="synonym">Muraena anguilla</name>
    <dbReference type="NCBI Taxonomy" id="7936"/>
    <lineage>
        <taxon>Eukaryota</taxon>
        <taxon>Metazoa</taxon>
        <taxon>Chordata</taxon>
        <taxon>Craniata</taxon>
        <taxon>Vertebrata</taxon>
        <taxon>Euteleostomi</taxon>
        <taxon>Actinopterygii</taxon>
        <taxon>Neopterygii</taxon>
        <taxon>Teleostei</taxon>
        <taxon>Anguilliformes</taxon>
        <taxon>Anguillidae</taxon>
        <taxon>Anguilla</taxon>
    </lineage>
</organism>
<dbReference type="EMBL" id="GBXM01019111">
    <property type="protein sequence ID" value="JAH89466.1"/>
    <property type="molecule type" value="Transcribed_RNA"/>
</dbReference>
<reference evidence="1" key="2">
    <citation type="journal article" date="2015" name="Fish Shellfish Immunol.">
        <title>Early steps in the European eel (Anguilla anguilla)-Vibrio vulnificus interaction in the gills: Role of the RtxA13 toxin.</title>
        <authorList>
            <person name="Callol A."/>
            <person name="Pajuelo D."/>
            <person name="Ebbesson L."/>
            <person name="Teles M."/>
            <person name="MacKenzie S."/>
            <person name="Amaro C."/>
        </authorList>
    </citation>
    <scope>NUCLEOTIDE SEQUENCE</scope>
</reference>